<gene>
    <name evidence="1" type="ordered locus">SELR_pSRC500080</name>
</gene>
<keyword evidence="1" id="KW-0614">Plasmid</keyword>
<accession>I0GWP5</accession>
<dbReference type="PATRIC" id="fig|927704.6.peg.3524"/>
<dbReference type="EMBL" id="AP012301">
    <property type="protein sequence ID" value="BAL85182.1"/>
    <property type="molecule type" value="Genomic_DNA"/>
</dbReference>
<dbReference type="AlphaFoldDB" id="I0GWP5"/>
<sequence>MDKLNGHFEDGRYMLDIDESSRVHVADNIFELVDEKKDFLVRLLVPIYQSIDQRNLLTRMDKQEGYIDDQEDLARLFGFKNPSAGNWKRFLKNILQKDIIREIQVDGETRYLLHPRIAHRGNFDEAFWKQLNE</sequence>
<evidence type="ECO:0000313" key="1">
    <source>
        <dbReference type="EMBL" id="BAL85182.1"/>
    </source>
</evidence>
<name>I0GWP5_SELRL</name>
<dbReference type="HOGENOM" id="CLU_1905307_0_0_9"/>
<reference evidence="1 2" key="1">
    <citation type="submission" date="2011-10" db="EMBL/GenBank/DDBJ databases">
        <title>Whole genome sequence of Selenomonas ruminantium subsp. lactilytica TAM6421.</title>
        <authorList>
            <person name="Oguchi A."/>
            <person name="Ankai A."/>
            <person name="Kaneko J."/>
            <person name="Yamada-Narita S."/>
            <person name="Fukui S."/>
            <person name="Takahashi M."/>
            <person name="Onodera T."/>
            <person name="Kojima S."/>
            <person name="Fushimi T."/>
            <person name="Abe N."/>
            <person name="Kamio Y."/>
            <person name="Yamazaki S."/>
            <person name="Fujita N."/>
        </authorList>
    </citation>
    <scope>NUCLEOTIDE SEQUENCE [LARGE SCALE GENOMIC DNA]</scope>
    <source>
        <strain evidence="2">NBRC 103574 / TAM6421</strain>
        <plasmid evidence="1 2">pSRC5</plasmid>
    </source>
</reference>
<dbReference type="Proteomes" id="UP000007887">
    <property type="component" value="Plasmid pSRC5"/>
</dbReference>
<dbReference type="KEGG" id="sri:SELR_pSRC500080"/>
<organism evidence="1 2">
    <name type="scientific">Selenomonas ruminantium subsp. lactilytica (strain NBRC 103574 / TAM6421)</name>
    <dbReference type="NCBI Taxonomy" id="927704"/>
    <lineage>
        <taxon>Bacteria</taxon>
        <taxon>Bacillati</taxon>
        <taxon>Bacillota</taxon>
        <taxon>Negativicutes</taxon>
        <taxon>Selenomonadales</taxon>
        <taxon>Selenomonadaceae</taxon>
        <taxon>Selenomonas</taxon>
    </lineage>
</organism>
<proteinExistence type="predicted"/>
<evidence type="ECO:0000313" key="2">
    <source>
        <dbReference type="Proteomes" id="UP000007887"/>
    </source>
</evidence>
<protein>
    <submittedName>
        <fullName evidence="1">Uncharacterized protein</fullName>
    </submittedName>
</protein>
<geneLocation type="plasmid" evidence="1 2">
    <name>pSRC5</name>
</geneLocation>